<dbReference type="InterPro" id="IPR049227">
    <property type="entry name" value="DUF6824"/>
</dbReference>
<feature type="non-terminal residue" evidence="2">
    <location>
        <position position="104"/>
    </location>
</feature>
<dbReference type="AlphaFoldDB" id="A0A7S1Y4E6"/>
<dbReference type="Pfam" id="PF20710">
    <property type="entry name" value="DUF6824"/>
    <property type="match status" value="1"/>
</dbReference>
<accession>A0A7S1Y4E6</accession>
<evidence type="ECO:0000313" key="2">
    <source>
        <dbReference type="EMBL" id="CAD9276831.1"/>
    </source>
</evidence>
<dbReference type="EMBL" id="HBGK01011028">
    <property type="protein sequence ID" value="CAD9276831.1"/>
    <property type="molecule type" value="Transcribed_RNA"/>
</dbReference>
<feature type="domain" description="DUF6824" evidence="1">
    <location>
        <begin position="16"/>
        <end position="103"/>
    </location>
</feature>
<name>A0A7S1Y4E6_9STRA</name>
<sequence length="104" mass="12044">MAAATNSPPLCYEPQDFLFGSEKLCKQNGGNQLLRHLVLQYFYEYESADQKTDFLDRDTAKRSKQDINRIVLMEMKATGCRFLKRTMQGTWIEAAEKEAMKKIV</sequence>
<gene>
    <name evidence="2" type="ORF">GOCE00092_LOCUS5740</name>
</gene>
<proteinExistence type="predicted"/>
<protein>
    <recommendedName>
        <fullName evidence="1">DUF6824 domain-containing protein</fullName>
    </recommendedName>
</protein>
<organism evidence="2">
    <name type="scientific">Grammatophora oceanica</name>
    <dbReference type="NCBI Taxonomy" id="210454"/>
    <lineage>
        <taxon>Eukaryota</taxon>
        <taxon>Sar</taxon>
        <taxon>Stramenopiles</taxon>
        <taxon>Ochrophyta</taxon>
        <taxon>Bacillariophyta</taxon>
        <taxon>Fragilariophyceae</taxon>
        <taxon>Fragilariophycidae</taxon>
        <taxon>Rhabdonematales</taxon>
        <taxon>Grammatophoraceae</taxon>
        <taxon>Grammatophora</taxon>
    </lineage>
</organism>
<reference evidence="2" key="1">
    <citation type="submission" date="2021-01" db="EMBL/GenBank/DDBJ databases">
        <authorList>
            <person name="Corre E."/>
            <person name="Pelletier E."/>
            <person name="Niang G."/>
            <person name="Scheremetjew M."/>
            <person name="Finn R."/>
            <person name="Kale V."/>
            <person name="Holt S."/>
            <person name="Cochrane G."/>
            <person name="Meng A."/>
            <person name="Brown T."/>
            <person name="Cohen L."/>
        </authorList>
    </citation>
    <scope>NUCLEOTIDE SEQUENCE</scope>
    <source>
        <strain evidence="2">CCMP 410</strain>
    </source>
</reference>
<evidence type="ECO:0000259" key="1">
    <source>
        <dbReference type="Pfam" id="PF20710"/>
    </source>
</evidence>